<feature type="transmembrane region" description="Helical" evidence="2">
    <location>
        <begin position="127"/>
        <end position="156"/>
    </location>
</feature>
<evidence type="ECO:0000313" key="3">
    <source>
        <dbReference type="EMBL" id="KAG0453368.1"/>
    </source>
</evidence>
<feature type="compositionally biased region" description="Polar residues" evidence="1">
    <location>
        <begin position="45"/>
        <end position="59"/>
    </location>
</feature>
<sequence>MVADSGKPETDNDGETATYCWRKSEDTTISSSRAKEKTQRERPSPDQQKTPTEKVQVSTEVERSRPTQPMPKDDLRNRFATEPIVKRWRRSHSGSQKPDRPAEIATSANGSLAETGRMKALDRTAGLVIIGSTMMVMVLYGQAAAVVCFCACLYFTTVLWSTERRTTKEIAGEVDVESKESKKRVVLKGLLERDRRRPKI</sequence>
<dbReference type="InterPro" id="IPR040411">
    <property type="entry name" value="At5g23160-like"/>
</dbReference>
<dbReference type="OrthoDB" id="26399at2759"/>
<keyword evidence="2" id="KW-0812">Transmembrane</keyword>
<keyword evidence="2" id="KW-1133">Transmembrane helix</keyword>
<evidence type="ECO:0008006" key="5">
    <source>
        <dbReference type="Google" id="ProtNLM"/>
    </source>
</evidence>
<evidence type="ECO:0000256" key="2">
    <source>
        <dbReference type="SAM" id="Phobius"/>
    </source>
</evidence>
<feature type="compositionally biased region" description="Basic and acidic residues" evidence="1">
    <location>
        <begin position="33"/>
        <end position="44"/>
    </location>
</feature>
<keyword evidence="4" id="KW-1185">Reference proteome</keyword>
<dbReference type="Proteomes" id="UP000636800">
    <property type="component" value="Unassembled WGS sequence"/>
</dbReference>
<gene>
    <name evidence="3" type="ORF">HPP92_026032</name>
</gene>
<feature type="compositionally biased region" description="Basic and acidic residues" evidence="1">
    <location>
        <begin position="1"/>
        <end position="10"/>
    </location>
</feature>
<reference evidence="3 4" key="1">
    <citation type="journal article" date="2020" name="Nat. Food">
        <title>A phased Vanilla planifolia genome enables genetic improvement of flavour and production.</title>
        <authorList>
            <person name="Hasing T."/>
            <person name="Tang H."/>
            <person name="Brym M."/>
            <person name="Khazi F."/>
            <person name="Huang T."/>
            <person name="Chambers A.H."/>
        </authorList>
    </citation>
    <scope>NUCLEOTIDE SEQUENCE [LARGE SCALE GENOMIC DNA]</scope>
    <source>
        <tissue evidence="3">Leaf</tissue>
    </source>
</reference>
<dbReference type="PANTHER" id="PTHR34379:SF6">
    <property type="entry name" value="PROTEIN 3F"/>
    <property type="match status" value="1"/>
</dbReference>
<evidence type="ECO:0000256" key="1">
    <source>
        <dbReference type="SAM" id="MobiDB-lite"/>
    </source>
</evidence>
<evidence type="ECO:0000313" key="4">
    <source>
        <dbReference type="Proteomes" id="UP000636800"/>
    </source>
</evidence>
<dbReference type="PANTHER" id="PTHR34379">
    <property type="entry name" value="OS07G0553800 PROTEIN"/>
    <property type="match status" value="1"/>
</dbReference>
<feature type="region of interest" description="Disordered" evidence="1">
    <location>
        <begin position="1"/>
        <end position="110"/>
    </location>
</feature>
<feature type="compositionally biased region" description="Basic and acidic residues" evidence="1">
    <location>
        <begin position="60"/>
        <end position="79"/>
    </location>
</feature>
<comment type="caution">
    <text evidence="3">The sequence shown here is derived from an EMBL/GenBank/DDBJ whole genome shotgun (WGS) entry which is preliminary data.</text>
</comment>
<dbReference type="EMBL" id="JADCNL010000014">
    <property type="protein sequence ID" value="KAG0453368.1"/>
    <property type="molecule type" value="Genomic_DNA"/>
</dbReference>
<organism evidence="3 4">
    <name type="scientific">Vanilla planifolia</name>
    <name type="common">Vanilla</name>
    <dbReference type="NCBI Taxonomy" id="51239"/>
    <lineage>
        <taxon>Eukaryota</taxon>
        <taxon>Viridiplantae</taxon>
        <taxon>Streptophyta</taxon>
        <taxon>Embryophyta</taxon>
        <taxon>Tracheophyta</taxon>
        <taxon>Spermatophyta</taxon>
        <taxon>Magnoliopsida</taxon>
        <taxon>Liliopsida</taxon>
        <taxon>Asparagales</taxon>
        <taxon>Orchidaceae</taxon>
        <taxon>Vanilloideae</taxon>
        <taxon>Vanilleae</taxon>
        <taxon>Vanilla</taxon>
    </lineage>
</organism>
<protein>
    <recommendedName>
        <fullName evidence="5">Transmembrane protein</fullName>
    </recommendedName>
</protein>
<accession>A0A835U9M3</accession>
<name>A0A835U9M3_VANPL</name>
<keyword evidence="2" id="KW-0472">Membrane</keyword>
<dbReference type="AlphaFoldDB" id="A0A835U9M3"/>
<proteinExistence type="predicted"/>